<evidence type="ECO:0000313" key="2">
    <source>
        <dbReference type="Proteomes" id="UP000277108"/>
    </source>
</evidence>
<dbReference type="Gene3D" id="3.30.1240.10">
    <property type="match status" value="1"/>
</dbReference>
<dbReference type="NCBIfam" id="TIGR01484">
    <property type="entry name" value="HAD-SF-IIB"/>
    <property type="match status" value="1"/>
</dbReference>
<sequence length="295" mass="32929">MVKLIAIDMDGTLLNTSHEVSKRNVDAINGALEQGVYVTIATGRAYQEALDAIKGESLELPLICLNGAEMRNKKHEITVQQNLEDEQIKLISEILQSEDIYYQVYTDQKIYILDKERELQIYIDIAEKMGQKPEVEKIRQKIQKRIDKGTLVEVDNYKEIYKKDNERVMKILATSHNSAKLDRVKNELSKSEDLAVSSSSQNNIEITNVKAQKGVAIKAIADELNIDLADCMAIGDNLNDVSMLKVVGTSVAMENSPTVVSALADYITVSNEEDGVALAIESALNEDFSKLQYND</sequence>
<keyword evidence="2" id="KW-1185">Reference proteome</keyword>
<dbReference type="PANTHER" id="PTHR10000">
    <property type="entry name" value="PHOSPHOSERINE PHOSPHATASE"/>
    <property type="match status" value="1"/>
</dbReference>
<dbReference type="Gene3D" id="3.40.50.1000">
    <property type="entry name" value="HAD superfamily/HAD-like"/>
    <property type="match status" value="1"/>
</dbReference>
<dbReference type="InterPro" id="IPR036412">
    <property type="entry name" value="HAD-like_sf"/>
</dbReference>
<organism evidence="1 2">
    <name type="scientific">Abyssicoccus albus</name>
    <dbReference type="NCBI Taxonomy" id="1817405"/>
    <lineage>
        <taxon>Bacteria</taxon>
        <taxon>Bacillati</taxon>
        <taxon>Bacillota</taxon>
        <taxon>Bacilli</taxon>
        <taxon>Bacillales</taxon>
        <taxon>Abyssicoccaceae</taxon>
    </lineage>
</organism>
<dbReference type="PROSITE" id="PS01228">
    <property type="entry name" value="COF_1"/>
    <property type="match status" value="1"/>
</dbReference>
<dbReference type="SUPFAM" id="SSF56784">
    <property type="entry name" value="HAD-like"/>
    <property type="match status" value="1"/>
</dbReference>
<dbReference type="SFLD" id="SFLDS00003">
    <property type="entry name" value="Haloacid_Dehalogenase"/>
    <property type="match status" value="1"/>
</dbReference>
<reference evidence="1 2" key="1">
    <citation type="submission" date="2018-11" db="EMBL/GenBank/DDBJ databases">
        <title>Genomic Encyclopedia of Type Strains, Phase IV (KMG-IV): sequencing the most valuable type-strain genomes for metagenomic binning, comparative biology and taxonomic classification.</title>
        <authorList>
            <person name="Goeker M."/>
        </authorList>
    </citation>
    <scope>NUCLEOTIDE SEQUENCE [LARGE SCALE GENOMIC DNA]</scope>
    <source>
        <strain evidence="1 2">DSM 29158</strain>
    </source>
</reference>
<dbReference type="SFLD" id="SFLDG01140">
    <property type="entry name" value="C2.B:_Phosphomannomutase_and_P"/>
    <property type="match status" value="1"/>
</dbReference>
<dbReference type="InterPro" id="IPR023214">
    <property type="entry name" value="HAD_sf"/>
</dbReference>
<comment type="caution">
    <text evidence="1">The sequence shown here is derived from an EMBL/GenBank/DDBJ whole genome shotgun (WGS) entry which is preliminary data.</text>
</comment>
<dbReference type="InterPro" id="IPR000150">
    <property type="entry name" value="Cof"/>
</dbReference>
<dbReference type="InterPro" id="IPR006379">
    <property type="entry name" value="HAD-SF_hydro_IIB"/>
</dbReference>
<accession>A0A3N5BBE2</accession>
<proteinExistence type="predicted"/>
<name>A0A3N5BBE2_9BACL</name>
<evidence type="ECO:0000313" key="1">
    <source>
        <dbReference type="EMBL" id="RPF54844.1"/>
    </source>
</evidence>
<dbReference type="CDD" id="cd07516">
    <property type="entry name" value="HAD_Pase"/>
    <property type="match status" value="1"/>
</dbReference>
<dbReference type="NCBIfam" id="TIGR00099">
    <property type="entry name" value="Cof-subfamily"/>
    <property type="match status" value="1"/>
</dbReference>
<dbReference type="PANTHER" id="PTHR10000:SF55">
    <property type="entry name" value="5-AMINO-6-(5-PHOSPHO-D-RIBITYLAMINO)URACIL PHOSPHATASE YCSE"/>
    <property type="match status" value="1"/>
</dbReference>
<gene>
    <name evidence="1" type="ORF">EDD62_1624</name>
</gene>
<dbReference type="GO" id="GO:0005829">
    <property type="term" value="C:cytosol"/>
    <property type="evidence" value="ECO:0007669"/>
    <property type="project" value="TreeGrafter"/>
</dbReference>
<dbReference type="AlphaFoldDB" id="A0A3N5BBE2"/>
<protein>
    <recommendedName>
        <fullName evidence="3">Cof subfamily protein (Haloacid dehalogenase superfamily)/HAD superfamily hydrolase (TIGR01484 family)</fullName>
    </recommendedName>
</protein>
<dbReference type="GO" id="GO:0000287">
    <property type="term" value="F:magnesium ion binding"/>
    <property type="evidence" value="ECO:0007669"/>
    <property type="project" value="TreeGrafter"/>
</dbReference>
<evidence type="ECO:0008006" key="3">
    <source>
        <dbReference type="Google" id="ProtNLM"/>
    </source>
</evidence>
<dbReference type="Pfam" id="PF08282">
    <property type="entry name" value="Hydrolase_3"/>
    <property type="match status" value="1"/>
</dbReference>
<dbReference type="Proteomes" id="UP000277108">
    <property type="component" value="Unassembled WGS sequence"/>
</dbReference>
<dbReference type="GO" id="GO:0016791">
    <property type="term" value="F:phosphatase activity"/>
    <property type="evidence" value="ECO:0007669"/>
    <property type="project" value="TreeGrafter"/>
</dbReference>
<dbReference type="EMBL" id="RKRK01000005">
    <property type="protein sequence ID" value="RPF54844.1"/>
    <property type="molecule type" value="Genomic_DNA"/>
</dbReference>
<dbReference type="OrthoDB" id="9806027at2"/>
<dbReference type="RefSeq" id="WP_123808482.1">
    <property type="nucleotide sequence ID" value="NZ_RKRK01000005.1"/>
</dbReference>
<dbReference type="PROSITE" id="PS01229">
    <property type="entry name" value="COF_2"/>
    <property type="match status" value="1"/>
</dbReference>